<comment type="similarity">
    <text evidence="1 9">Belongs to the TRAFAC class myosin-kinesin ATPase superfamily. Myosin family.</text>
</comment>
<dbReference type="InterPro" id="IPR002928">
    <property type="entry name" value="Myosin_tail"/>
</dbReference>
<feature type="region of interest" description="Actin-binding" evidence="9">
    <location>
        <begin position="655"/>
        <end position="677"/>
    </location>
</feature>
<feature type="binding site" evidence="9">
    <location>
        <begin position="174"/>
        <end position="181"/>
    </location>
    <ligand>
        <name>ATP</name>
        <dbReference type="ChEBI" id="CHEBI:30616"/>
    </ligand>
</feature>
<keyword evidence="6 9" id="KW-0518">Myosin</keyword>
<dbReference type="PROSITE" id="PS51456">
    <property type="entry name" value="MYOSIN_MOTOR"/>
    <property type="match status" value="1"/>
</dbReference>
<dbReference type="Gene3D" id="1.10.10.820">
    <property type="match status" value="1"/>
</dbReference>
<dbReference type="PANTHER" id="PTHR13140:SF857">
    <property type="entry name" value="MYOSIN-11"/>
    <property type="match status" value="1"/>
</dbReference>
<feature type="compositionally biased region" description="Basic and acidic residues" evidence="10">
    <location>
        <begin position="1036"/>
        <end position="1065"/>
    </location>
</feature>
<dbReference type="FunFam" id="1.20.5.4820:FF:000002">
    <property type="entry name" value="Myosin heavy chain 10"/>
    <property type="match status" value="1"/>
</dbReference>
<dbReference type="FunFam" id="2.30.30.360:FF:000001">
    <property type="entry name" value="Myosin heavy chain"/>
    <property type="match status" value="1"/>
</dbReference>
<evidence type="ECO:0000256" key="2">
    <source>
        <dbReference type="ARBA" id="ARBA00022741"/>
    </source>
</evidence>
<protein>
    <submittedName>
        <fullName evidence="13">Uncharacterized protein</fullName>
    </submittedName>
</protein>
<dbReference type="GO" id="GO:0051015">
    <property type="term" value="F:actin filament binding"/>
    <property type="evidence" value="ECO:0007669"/>
    <property type="project" value="InterPro"/>
</dbReference>
<name>A0A7M5UZ43_9CNID</name>
<evidence type="ECO:0000256" key="3">
    <source>
        <dbReference type="ARBA" id="ARBA00022840"/>
    </source>
</evidence>
<dbReference type="CDD" id="cd01377">
    <property type="entry name" value="MYSc_class_II"/>
    <property type="match status" value="1"/>
</dbReference>
<dbReference type="FunFam" id="3.40.850.10:FF:000101">
    <property type="entry name" value="Slow myosin heavy chain 2"/>
    <property type="match status" value="1"/>
</dbReference>
<feature type="compositionally biased region" description="Basic and acidic residues" evidence="10">
    <location>
        <begin position="1331"/>
        <end position="1341"/>
    </location>
</feature>
<dbReference type="SMART" id="SM00242">
    <property type="entry name" value="MYSc"/>
    <property type="match status" value="1"/>
</dbReference>
<dbReference type="InterPro" id="IPR000048">
    <property type="entry name" value="IQ_motif_EF-hand-BS"/>
</dbReference>
<dbReference type="PROSITE" id="PS50096">
    <property type="entry name" value="IQ"/>
    <property type="match status" value="1"/>
</dbReference>
<dbReference type="SMART" id="SM00015">
    <property type="entry name" value="IQ"/>
    <property type="match status" value="2"/>
</dbReference>
<dbReference type="GO" id="GO:0016020">
    <property type="term" value="C:membrane"/>
    <property type="evidence" value="ECO:0007669"/>
    <property type="project" value="TreeGrafter"/>
</dbReference>
<evidence type="ECO:0000256" key="5">
    <source>
        <dbReference type="ARBA" id="ARBA00023054"/>
    </source>
</evidence>
<dbReference type="EnsemblMetazoa" id="CLYHEMT008418.1">
    <property type="protein sequence ID" value="CLYHEMP008418.1"/>
    <property type="gene ID" value="CLYHEMG008418"/>
</dbReference>
<dbReference type="InterPro" id="IPR004009">
    <property type="entry name" value="SH3_Myosin"/>
</dbReference>
<feature type="domain" description="Myosin N-terminal SH3-like" evidence="12">
    <location>
        <begin position="28"/>
        <end position="77"/>
    </location>
</feature>
<dbReference type="FunFam" id="1.20.58.530:FF:000003">
    <property type="entry name" value="Myosin heavy chain 10"/>
    <property type="match status" value="1"/>
</dbReference>
<feature type="region of interest" description="Disordered" evidence="10">
    <location>
        <begin position="1877"/>
        <end position="1951"/>
    </location>
</feature>
<dbReference type="RefSeq" id="XP_066925020.1">
    <property type="nucleotide sequence ID" value="XM_067068919.1"/>
</dbReference>
<proteinExistence type="inferred from homology"/>
<evidence type="ECO:0000256" key="4">
    <source>
        <dbReference type="ARBA" id="ARBA00022860"/>
    </source>
</evidence>
<dbReference type="Pfam" id="PF00063">
    <property type="entry name" value="Myosin_head"/>
    <property type="match status" value="1"/>
</dbReference>
<evidence type="ECO:0000256" key="7">
    <source>
        <dbReference type="ARBA" id="ARBA00023175"/>
    </source>
</evidence>
<dbReference type="GO" id="GO:0007015">
    <property type="term" value="P:actin filament organization"/>
    <property type="evidence" value="ECO:0007669"/>
    <property type="project" value="TreeGrafter"/>
</dbReference>
<sequence length="1951" mass="224879">MAKIDEDLKVLMVDKRQVSDPVAHAEWAAKKLCWVPDEEQGFVAASILKEEGDKIVVKYDSGKQATFHKDDIQRMNPPKFDKVEDMADLTCLNEASVLHNLKDRYFSDLIYTYSGLFCVVVNPYKRIPIYTDKVVASYKGKKRYEVPPHVYAIADNAFRSMLGDRENQSILCTGESGAGKTENTKKVIQYLTSVAGRSSAGPVDADDKTQGKLENQLLQANPILEAFGNAKTVKNDNSSRFGKFIRVMFDNSGFICGANIESYLLEKARLIRQAPEERIFHIFYQLCLGASDDVKKQFLLQDPKDYNFISNGNVSLANMDDRVEFKLTLEAMRDMGMTQEELDPIFKVISALMLFGNMEFKQERKSDQATLPDNTIAQKICHLLGMAVTDFTKSLLKPRVKVGREYTHKAQTKAQCEFAIEAISKATYERMFKWIVSRINKSLNKGKRDGNSFIGILDIAGFEIFQLNSFEQLCINYTNEKLQQLFNHTMFILEQEEYQKEGIDWKFIDFGLDLQPTIDLIEKPMGVLSLLDEECWFPKATDKSLVEKLHKSHSKHPKYLKPDFRSNSDFCVIHYAGRVDYSAAQWLTKNMDPLNDNVVGLMVESSEPFVSALWKDLDNVVGMGVTEGMDSSFGGGSRTKKGMFRTVSQLYKEQLAGLMNTLNSTKPNFVRCIIPNYQKKAGKINNQLVLDQLRCNGVLEGIRICRQGFPNRILFQEFRQRYEILCPGIVPKGFMDGRKATQKMIENLDMDSNLYRVGQSKIFFRAGVLAHLEEERDIKLTEIIIQFQAYCRGNIARRNYKKKIQQLSAIRVIQRNGRAWLKIRTWDWWKLFTKVKPLLSVTRQDDEKRVKEEEYKSLVDKHDKMETQHVELTKAHEKLQEEKNSIAEQLQAEIELCQEAEEARNRLQSRKAELEDLIADFEVKAQEEEEKMVKVVEEKKKLQNSIQDLEESLEEEEQQRQKLQLEKVQVESKLKAIEDEKAVAEDANAKLSHEKKNLEERVDEISDTLAKEEEKAKQLAKTKAKQEAFIAELEEQISKGDKSSGELQKEVRKMQQEEADLKHQLSEGSAKIADLEDDVKRREQELDVAVKKGEEETAKLVTAEKQKRELQSNLEELKEDFDNERAAKEKLDRAKRDLENDLEELRSELEVSSDATHVQKELQRKREEEIGELRQQVQEEAKEHEKQMASIRQKHNQVAEELNNQLDSIKKNKNSVEKAKAALESENAELESDLSRVTSMKNDADKKVKQLDSALNEAKAVKASQEESIQKLESSANKLQKECDQLNTQLEEIETKQANTDRAKQAAEAALEDTQEQLSTETKAKLQLQGKLREAADEANRLSEQLEEEEEEKAAVQKQLSQVQVHLDGAKKEIEVQIAALEEAEVAKQKQKRENEELRGDLEKSQGDFQKADKARKRLQGELDDVTVQMERERQNATQMAGKQRKFDQQLAEERKNVQSMQAERDNMEKLARQNETKCLSLQNQNSELEDRLAEADRQKKSLQLELQDLVETKDDVGKSVHELEKAKRLLEQQLAEQVTQMEELEDELQATEDAKLRLEVNMQAAKAQFERDLAGKEDNVEEGRRQLIKQLREMEAELEEERKLRQSAQAAKRKLEGQVSDYQNQLENANKIKEEGTKALKKYMSQLKEVQKDLDESRASRDDLANQVKENEKKLKILEAEFLQMQEDLAAAERARRAIETERDELLEELNSNSAVKAALAEERKRWEAQIAALEEDLEEERTQTELMQDKVRRANLNLEQMQTELNQERAEAQQLDNTRMQLERQNKDLHGKLADLESSLRSRNKGIVATLESKVTNLEIQLDQEAKERQQLNKVLRKSEKRVKEITITIEEERSHTENYKNQLEKMTARVKNMKRQLDDSEEEVTRLNGTKRKLQRDLDENNESLESAQREVNTLRQRLRGGVGVRTTTTTRTRTSRKSEELEIEGEE</sequence>
<evidence type="ECO:0000256" key="9">
    <source>
        <dbReference type="PROSITE-ProRule" id="PRU00782"/>
    </source>
</evidence>
<dbReference type="Gene3D" id="1.20.58.530">
    <property type="match status" value="1"/>
</dbReference>
<dbReference type="Gene3D" id="1.20.5.340">
    <property type="match status" value="3"/>
</dbReference>
<dbReference type="GeneID" id="136812425"/>
<dbReference type="PRINTS" id="PR00193">
    <property type="entry name" value="MYOSINHEAVY"/>
</dbReference>
<evidence type="ECO:0000259" key="12">
    <source>
        <dbReference type="PROSITE" id="PS51844"/>
    </source>
</evidence>
<accession>A0A7M5UZ43</accession>
<feature type="compositionally biased region" description="Basic and acidic residues" evidence="10">
    <location>
        <begin position="1177"/>
        <end position="1187"/>
    </location>
</feature>
<dbReference type="SUPFAM" id="SSF90257">
    <property type="entry name" value="Myosin rod fragments"/>
    <property type="match status" value="5"/>
</dbReference>
<dbReference type="FunFam" id="1.10.10.820:FF:000001">
    <property type="entry name" value="Myosin heavy chain"/>
    <property type="match status" value="1"/>
</dbReference>
<reference evidence="13" key="1">
    <citation type="submission" date="2021-01" db="UniProtKB">
        <authorList>
            <consortium name="EnsemblMetazoa"/>
        </authorList>
    </citation>
    <scope>IDENTIFICATION</scope>
</reference>
<feature type="region of interest" description="Disordered" evidence="10">
    <location>
        <begin position="1217"/>
        <end position="1237"/>
    </location>
</feature>
<feature type="region of interest" description="Disordered" evidence="10">
    <location>
        <begin position="1177"/>
        <end position="1197"/>
    </location>
</feature>
<feature type="compositionally biased region" description="Basic and acidic residues" evidence="10">
    <location>
        <begin position="1445"/>
        <end position="1467"/>
    </location>
</feature>
<dbReference type="Pfam" id="PF02736">
    <property type="entry name" value="Myosin_N"/>
    <property type="match status" value="1"/>
</dbReference>
<dbReference type="Gene3D" id="2.30.30.360">
    <property type="entry name" value="Myosin S1 fragment, N-terminal"/>
    <property type="match status" value="1"/>
</dbReference>
<dbReference type="PANTHER" id="PTHR13140">
    <property type="entry name" value="MYOSIN"/>
    <property type="match status" value="1"/>
</dbReference>
<dbReference type="InterPro" id="IPR008989">
    <property type="entry name" value="Myosin_S1_N"/>
</dbReference>
<dbReference type="GO" id="GO:0005516">
    <property type="term" value="F:calmodulin binding"/>
    <property type="evidence" value="ECO:0007669"/>
    <property type="project" value="UniProtKB-KW"/>
</dbReference>
<dbReference type="GO" id="GO:0045177">
    <property type="term" value="C:apical part of cell"/>
    <property type="evidence" value="ECO:0007669"/>
    <property type="project" value="UniProtKB-ARBA"/>
</dbReference>
<dbReference type="GO" id="GO:0000146">
    <property type="term" value="F:microfilament motor activity"/>
    <property type="evidence" value="ECO:0007669"/>
    <property type="project" value="TreeGrafter"/>
</dbReference>
<dbReference type="GO" id="GO:0005737">
    <property type="term" value="C:cytoplasm"/>
    <property type="evidence" value="ECO:0007669"/>
    <property type="project" value="UniProtKB-ARBA"/>
</dbReference>
<dbReference type="OrthoDB" id="10254995at2759"/>
<keyword evidence="5" id="KW-0175">Coiled coil</keyword>
<dbReference type="Gene3D" id="6.10.250.2420">
    <property type="match status" value="1"/>
</dbReference>
<evidence type="ECO:0000259" key="11">
    <source>
        <dbReference type="PROSITE" id="PS51456"/>
    </source>
</evidence>
<keyword evidence="8 9" id="KW-0009">Actin-binding</keyword>
<organism evidence="13 14">
    <name type="scientific">Clytia hemisphaerica</name>
    <dbReference type="NCBI Taxonomy" id="252671"/>
    <lineage>
        <taxon>Eukaryota</taxon>
        <taxon>Metazoa</taxon>
        <taxon>Cnidaria</taxon>
        <taxon>Hydrozoa</taxon>
        <taxon>Hydroidolina</taxon>
        <taxon>Leptothecata</taxon>
        <taxon>Obeliida</taxon>
        <taxon>Clytiidae</taxon>
        <taxon>Clytia</taxon>
    </lineage>
</organism>
<evidence type="ECO:0000256" key="1">
    <source>
        <dbReference type="ARBA" id="ARBA00008314"/>
    </source>
</evidence>
<dbReference type="Proteomes" id="UP000594262">
    <property type="component" value="Unplaced"/>
</dbReference>
<dbReference type="InterPro" id="IPR036961">
    <property type="entry name" value="Kinesin_motor_dom_sf"/>
</dbReference>
<evidence type="ECO:0000313" key="14">
    <source>
        <dbReference type="Proteomes" id="UP000594262"/>
    </source>
</evidence>
<keyword evidence="7 9" id="KW-0505">Motor protein</keyword>
<feature type="region of interest" description="Disordered" evidence="10">
    <location>
        <begin position="1297"/>
        <end position="1353"/>
    </location>
</feature>
<evidence type="ECO:0000256" key="6">
    <source>
        <dbReference type="ARBA" id="ARBA00023123"/>
    </source>
</evidence>
<keyword evidence="4" id="KW-0112">Calmodulin-binding</keyword>
<evidence type="ECO:0000313" key="13">
    <source>
        <dbReference type="EnsemblMetazoa" id="CLYHEMP008418.1"/>
    </source>
</evidence>
<dbReference type="FunFam" id="1.20.120.720:FF:000001">
    <property type="entry name" value="Myosin heavy chain, muscle"/>
    <property type="match status" value="1"/>
</dbReference>
<feature type="domain" description="Myosin motor" evidence="11">
    <location>
        <begin position="81"/>
        <end position="777"/>
    </location>
</feature>
<keyword evidence="3 9" id="KW-0067">ATP-binding</keyword>
<dbReference type="GO" id="GO:0016459">
    <property type="term" value="C:myosin complex"/>
    <property type="evidence" value="ECO:0007669"/>
    <property type="project" value="UniProtKB-KW"/>
</dbReference>
<feature type="region of interest" description="Disordered" evidence="10">
    <location>
        <begin position="1385"/>
        <end position="1467"/>
    </location>
</feature>
<evidence type="ECO:0000256" key="10">
    <source>
        <dbReference type="SAM" id="MobiDB-lite"/>
    </source>
</evidence>
<feature type="compositionally biased region" description="Basic and acidic residues" evidence="10">
    <location>
        <begin position="1385"/>
        <end position="1413"/>
    </location>
</feature>
<dbReference type="GO" id="GO:0005524">
    <property type="term" value="F:ATP binding"/>
    <property type="evidence" value="ECO:0007669"/>
    <property type="project" value="UniProtKB-UniRule"/>
</dbReference>
<dbReference type="Pfam" id="PF01576">
    <property type="entry name" value="Myosin_tail_1"/>
    <property type="match status" value="1"/>
</dbReference>
<keyword evidence="2 9" id="KW-0547">Nucleotide-binding</keyword>
<dbReference type="SUPFAM" id="SSF52540">
    <property type="entry name" value="P-loop containing nucleoside triphosphate hydrolases"/>
    <property type="match status" value="1"/>
</dbReference>
<dbReference type="Gene3D" id="3.40.850.10">
    <property type="entry name" value="Kinesin motor domain"/>
    <property type="match status" value="1"/>
</dbReference>
<dbReference type="Gene3D" id="4.10.270.10">
    <property type="entry name" value="Myosin, subunit A"/>
    <property type="match status" value="1"/>
</dbReference>
<dbReference type="FunFam" id="3.30.70.1590:FF:000001">
    <property type="entry name" value="Myosin heavy chain"/>
    <property type="match status" value="1"/>
</dbReference>
<dbReference type="InterPro" id="IPR027417">
    <property type="entry name" value="P-loop_NTPase"/>
</dbReference>
<dbReference type="Gene3D" id="3.30.70.1590">
    <property type="match status" value="1"/>
</dbReference>
<evidence type="ECO:0000256" key="8">
    <source>
        <dbReference type="ARBA" id="ARBA00023203"/>
    </source>
</evidence>
<keyword evidence="14" id="KW-1185">Reference proteome</keyword>
<dbReference type="InterPro" id="IPR001609">
    <property type="entry name" value="Myosin_head_motor_dom-like"/>
</dbReference>
<feature type="region of interest" description="Disordered" evidence="10">
    <location>
        <begin position="1036"/>
        <end position="1076"/>
    </location>
</feature>
<dbReference type="Gene3D" id="1.20.120.720">
    <property type="entry name" value="Myosin VI head, motor domain, U50 subdomain"/>
    <property type="match status" value="1"/>
</dbReference>
<dbReference type="PROSITE" id="PS51844">
    <property type="entry name" value="SH3_LIKE"/>
    <property type="match status" value="1"/>
</dbReference>